<protein>
    <submittedName>
        <fullName evidence="1">Uncharacterized protein</fullName>
    </submittedName>
</protein>
<keyword evidence="2" id="KW-1185">Reference proteome</keyword>
<evidence type="ECO:0000313" key="1">
    <source>
        <dbReference type="EMBL" id="KAA8545140.1"/>
    </source>
</evidence>
<accession>A0A5J5BSS8</accession>
<dbReference type="AlphaFoldDB" id="A0A5J5BSS8"/>
<dbReference type="EMBL" id="CM018033">
    <property type="protein sequence ID" value="KAA8545140.1"/>
    <property type="molecule type" value="Genomic_DNA"/>
</dbReference>
<reference evidence="1 2" key="1">
    <citation type="submission" date="2019-09" db="EMBL/GenBank/DDBJ databases">
        <title>A chromosome-level genome assembly of the Chinese tupelo Nyssa sinensis.</title>
        <authorList>
            <person name="Yang X."/>
            <person name="Kang M."/>
            <person name="Yang Y."/>
            <person name="Xiong H."/>
            <person name="Wang M."/>
            <person name="Zhang Z."/>
            <person name="Wang Z."/>
            <person name="Wu H."/>
            <person name="Ma T."/>
            <person name="Liu J."/>
            <person name="Xi Z."/>
        </authorList>
    </citation>
    <scope>NUCLEOTIDE SEQUENCE [LARGE SCALE GENOMIC DNA]</scope>
    <source>
        <strain evidence="1">J267</strain>
        <tissue evidence="1">Leaf</tissue>
    </source>
</reference>
<evidence type="ECO:0000313" key="2">
    <source>
        <dbReference type="Proteomes" id="UP000325577"/>
    </source>
</evidence>
<name>A0A5J5BSS8_9ASTE</name>
<dbReference type="Proteomes" id="UP000325577">
    <property type="component" value="Linkage Group LG10"/>
</dbReference>
<sequence length="93" mass="10714">MYGHWNPNLKAHQLRSIMTRLYVHCNPNFTLEKGYVTTLVQLVIVASMFASSDLAMKYYWDTVIQGIWGWTHYASLLQFVDACGAAPRKTYPI</sequence>
<organism evidence="1 2">
    <name type="scientific">Nyssa sinensis</name>
    <dbReference type="NCBI Taxonomy" id="561372"/>
    <lineage>
        <taxon>Eukaryota</taxon>
        <taxon>Viridiplantae</taxon>
        <taxon>Streptophyta</taxon>
        <taxon>Embryophyta</taxon>
        <taxon>Tracheophyta</taxon>
        <taxon>Spermatophyta</taxon>
        <taxon>Magnoliopsida</taxon>
        <taxon>eudicotyledons</taxon>
        <taxon>Gunneridae</taxon>
        <taxon>Pentapetalae</taxon>
        <taxon>asterids</taxon>
        <taxon>Cornales</taxon>
        <taxon>Nyssaceae</taxon>
        <taxon>Nyssa</taxon>
    </lineage>
</organism>
<gene>
    <name evidence="1" type="ORF">F0562_019971</name>
</gene>
<proteinExistence type="predicted"/>